<accession>A0A915CP33</accession>
<dbReference type="Proteomes" id="UP000887574">
    <property type="component" value="Unplaced"/>
</dbReference>
<keyword evidence="4" id="KW-1185">Reference proteome</keyword>
<evidence type="ECO:0000313" key="5">
    <source>
        <dbReference type="WBParaSite" id="jg10687"/>
    </source>
</evidence>
<dbReference type="InterPro" id="IPR025749">
    <property type="entry name" value="Sphingomyelin_synth-like_dom"/>
</dbReference>
<proteinExistence type="predicted"/>
<name>A0A915CP33_9BILA</name>
<dbReference type="Pfam" id="PF14360">
    <property type="entry name" value="PAP2_C"/>
    <property type="match status" value="1"/>
</dbReference>
<evidence type="ECO:0000259" key="3">
    <source>
        <dbReference type="Pfam" id="PF14360"/>
    </source>
</evidence>
<feature type="region of interest" description="Disordered" evidence="1">
    <location>
        <begin position="92"/>
        <end position="115"/>
    </location>
</feature>
<keyword evidence="2" id="KW-0472">Membrane</keyword>
<feature type="transmembrane region" description="Helical" evidence="2">
    <location>
        <begin position="21"/>
        <end position="38"/>
    </location>
</feature>
<feature type="domain" description="Sphingomyelin synthase-like" evidence="3">
    <location>
        <begin position="2"/>
        <end position="37"/>
    </location>
</feature>
<keyword evidence="2" id="KW-1133">Transmembrane helix</keyword>
<feature type="compositionally biased region" description="Polar residues" evidence="1">
    <location>
        <begin position="99"/>
        <end position="115"/>
    </location>
</feature>
<evidence type="ECO:0000313" key="4">
    <source>
        <dbReference type="Proteomes" id="UP000887574"/>
    </source>
</evidence>
<sequence>MFMVLGMACMVMSRTHYSIDVLFAYCFSVGVFTIYHAFCEIDTYRERKHSILREMWIIKLFAGWKRISFRKNRKPIGDPGQKIYRNLFDPTHRSRQQDKSMSNCSSDAVMQPSIV</sequence>
<dbReference type="WBParaSite" id="jg10687">
    <property type="protein sequence ID" value="jg10687"/>
    <property type="gene ID" value="jg10687"/>
</dbReference>
<evidence type="ECO:0000256" key="1">
    <source>
        <dbReference type="SAM" id="MobiDB-lite"/>
    </source>
</evidence>
<organism evidence="4 5">
    <name type="scientific">Ditylenchus dipsaci</name>
    <dbReference type="NCBI Taxonomy" id="166011"/>
    <lineage>
        <taxon>Eukaryota</taxon>
        <taxon>Metazoa</taxon>
        <taxon>Ecdysozoa</taxon>
        <taxon>Nematoda</taxon>
        <taxon>Chromadorea</taxon>
        <taxon>Rhabditida</taxon>
        <taxon>Tylenchina</taxon>
        <taxon>Tylenchomorpha</taxon>
        <taxon>Sphaerularioidea</taxon>
        <taxon>Anguinidae</taxon>
        <taxon>Anguininae</taxon>
        <taxon>Ditylenchus</taxon>
    </lineage>
</organism>
<reference evidence="5" key="1">
    <citation type="submission" date="2022-11" db="UniProtKB">
        <authorList>
            <consortium name="WormBaseParasite"/>
        </authorList>
    </citation>
    <scope>IDENTIFICATION</scope>
</reference>
<keyword evidence="2" id="KW-0812">Transmembrane</keyword>
<protein>
    <submittedName>
        <fullName evidence="5">Sphingomyelin synthase-like domain-containing protein</fullName>
    </submittedName>
</protein>
<dbReference type="AlphaFoldDB" id="A0A915CP33"/>
<evidence type="ECO:0000256" key="2">
    <source>
        <dbReference type="SAM" id="Phobius"/>
    </source>
</evidence>